<dbReference type="EMBL" id="LXQA010391555">
    <property type="protein sequence ID" value="MCI48791.1"/>
    <property type="molecule type" value="Genomic_DNA"/>
</dbReference>
<proteinExistence type="predicted"/>
<evidence type="ECO:0000313" key="2">
    <source>
        <dbReference type="Proteomes" id="UP000265520"/>
    </source>
</evidence>
<protein>
    <submittedName>
        <fullName evidence="1">Uncharacterized protein</fullName>
    </submittedName>
</protein>
<keyword evidence="2" id="KW-1185">Reference proteome</keyword>
<organism evidence="1 2">
    <name type="scientific">Trifolium medium</name>
    <dbReference type="NCBI Taxonomy" id="97028"/>
    <lineage>
        <taxon>Eukaryota</taxon>
        <taxon>Viridiplantae</taxon>
        <taxon>Streptophyta</taxon>
        <taxon>Embryophyta</taxon>
        <taxon>Tracheophyta</taxon>
        <taxon>Spermatophyta</taxon>
        <taxon>Magnoliopsida</taxon>
        <taxon>eudicotyledons</taxon>
        <taxon>Gunneridae</taxon>
        <taxon>Pentapetalae</taxon>
        <taxon>rosids</taxon>
        <taxon>fabids</taxon>
        <taxon>Fabales</taxon>
        <taxon>Fabaceae</taxon>
        <taxon>Papilionoideae</taxon>
        <taxon>50 kb inversion clade</taxon>
        <taxon>NPAAA clade</taxon>
        <taxon>Hologalegina</taxon>
        <taxon>IRL clade</taxon>
        <taxon>Trifolieae</taxon>
        <taxon>Trifolium</taxon>
    </lineage>
</organism>
<dbReference type="AlphaFoldDB" id="A0A392SIU1"/>
<evidence type="ECO:0000313" key="1">
    <source>
        <dbReference type="EMBL" id="MCI48791.1"/>
    </source>
</evidence>
<dbReference type="Proteomes" id="UP000265520">
    <property type="component" value="Unassembled WGS sequence"/>
</dbReference>
<feature type="non-terminal residue" evidence="1">
    <location>
        <position position="1"/>
    </location>
</feature>
<comment type="caution">
    <text evidence="1">The sequence shown here is derived from an EMBL/GenBank/DDBJ whole genome shotgun (WGS) entry which is preliminary data.</text>
</comment>
<name>A0A392SIU1_9FABA</name>
<reference evidence="1 2" key="1">
    <citation type="journal article" date="2018" name="Front. Plant Sci.">
        <title>Red Clover (Trifolium pratense) and Zigzag Clover (T. medium) - A Picture of Genomic Similarities and Differences.</title>
        <authorList>
            <person name="Dluhosova J."/>
            <person name="Istvanek J."/>
            <person name="Nedelnik J."/>
            <person name="Repkova J."/>
        </authorList>
    </citation>
    <scope>NUCLEOTIDE SEQUENCE [LARGE SCALE GENOMIC DNA]</scope>
    <source>
        <strain evidence="2">cv. 10/8</strain>
        <tissue evidence="1">Leaf</tissue>
    </source>
</reference>
<accession>A0A392SIU1</accession>
<sequence length="100" mass="11607">FNNMIGNCNISWVAEFYADAFGRQCDDFTSYVRGVEISYAPDVIDAIFGFRLEDYCWVRQQRDAASLLRSMQRCSRHLLCQAWIGTITTVEDDHACRLLR</sequence>